<dbReference type="AlphaFoldDB" id="A0A8N1S735"/>
<name>A0A8N1S735_9HYME</name>
<evidence type="ECO:0000313" key="1">
    <source>
        <dbReference type="Proteomes" id="UP000504615"/>
    </source>
</evidence>
<keyword evidence="1" id="KW-1185">Reference proteome</keyword>
<dbReference type="Proteomes" id="UP000504615">
    <property type="component" value="Unplaced"/>
</dbReference>
<gene>
    <name evidence="2" type="primary">LOC105429164</name>
</gene>
<dbReference type="OrthoDB" id="7653744at2759"/>
<reference evidence="2" key="1">
    <citation type="submission" date="2025-08" db="UniProtKB">
        <authorList>
            <consortium name="RefSeq"/>
        </authorList>
    </citation>
    <scope>IDENTIFICATION</scope>
</reference>
<protein>
    <submittedName>
        <fullName evidence="2">Uncharacterized protein LOC105429164</fullName>
    </submittedName>
</protein>
<dbReference type="RefSeq" id="XP_025074551.1">
    <property type="nucleotide sequence ID" value="XM_025218766.1"/>
</dbReference>
<accession>A0A8N1S735</accession>
<sequence length="184" mass="21412">MRKVYVEPFVNKNETEETFINIIKLCMDDTNQTSSFSVIKPKISYTEAAKYFEREREMSNNDYEKIETNPSEDLDIETDDRLINEEQNVLFDKEKEKFVEAFRTISSWPIRARDLDKDTSDSICSNIKSICLNFSSLKKVLQAKKEILDVKLAKELPKTVAPLNTIIEDIVIFNEELENLINNA</sequence>
<proteinExistence type="predicted"/>
<dbReference type="GeneID" id="105429164"/>
<organism evidence="1 2">
    <name type="scientific">Pogonomyrmex barbatus</name>
    <name type="common">red harvester ant</name>
    <dbReference type="NCBI Taxonomy" id="144034"/>
    <lineage>
        <taxon>Eukaryota</taxon>
        <taxon>Metazoa</taxon>
        <taxon>Ecdysozoa</taxon>
        <taxon>Arthropoda</taxon>
        <taxon>Hexapoda</taxon>
        <taxon>Insecta</taxon>
        <taxon>Pterygota</taxon>
        <taxon>Neoptera</taxon>
        <taxon>Endopterygota</taxon>
        <taxon>Hymenoptera</taxon>
        <taxon>Apocrita</taxon>
        <taxon>Aculeata</taxon>
        <taxon>Formicoidea</taxon>
        <taxon>Formicidae</taxon>
        <taxon>Myrmicinae</taxon>
        <taxon>Pogonomyrmex</taxon>
    </lineage>
</organism>
<evidence type="ECO:0000313" key="2">
    <source>
        <dbReference type="RefSeq" id="XP_025074551.1"/>
    </source>
</evidence>